<comment type="caution">
    <text evidence="2">The sequence shown here is derived from an EMBL/GenBank/DDBJ whole genome shotgun (WGS) entry which is preliminary data.</text>
</comment>
<gene>
    <name evidence="2" type="ORF">OB959_09025</name>
</gene>
<evidence type="ECO:0000313" key="3">
    <source>
        <dbReference type="Proteomes" id="UP001168216"/>
    </source>
</evidence>
<dbReference type="EMBL" id="JAOPLV010000003">
    <property type="protein sequence ID" value="MDM5139942.1"/>
    <property type="molecule type" value="Genomic_DNA"/>
</dbReference>
<name>A0AAW7HXU4_9GAMM</name>
<feature type="compositionally biased region" description="Polar residues" evidence="1">
    <location>
        <begin position="9"/>
        <end position="23"/>
    </location>
</feature>
<protein>
    <submittedName>
        <fullName evidence="2">Uncharacterized protein</fullName>
    </submittedName>
</protein>
<dbReference type="AlphaFoldDB" id="A0AAW7HXU4"/>
<organism evidence="2 3">
    <name type="scientific">Aeromonas bestiarum</name>
    <dbReference type="NCBI Taxonomy" id="105751"/>
    <lineage>
        <taxon>Bacteria</taxon>
        <taxon>Pseudomonadati</taxon>
        <taxon>Pseudomonadota</taxon>
        <taxon>Gammaproteobacteria</taxon>
        <taxon>Aeromonadales</taxon>
        <taxon>Aeromonadaceae</taxon>
        <taxon>Aeromonas</taxon>
    </lineage>
</organism>
<accession>A0AAW7HXU4</accession>
<proteinExistence type="predicted"/>
<dbReference type="Proteomes" id="UP001168216">
    <property type="component" value="Unassembled WGS sequence"/>
</dbReference>
<evidence type="ECO:0000256" key="1">
    <source>
        <dbReference type="SAM" id="MobiDB-lite"/>
    </source>
</evidence>
<feature type="region of interest" description="Disordered" evidence="1">
    <location>
        <begin position="1"/>
        <end position="49"/>
    </location>
</feature>
<sequence>MQRHITDTFGKQPTQIDQQSGSPDSAKFGCTGGRTTAYPDGINQVKDVE</sequence>
<evidence type="ECO:0000313" key="2">
    <source>
        <dbReference type="EMBL" id="MDM5139942.1"/>
    </source>
</evidence>
<dbReference type="RefSeq" id="WP_290021754.1">
    <property type="nucleotide sequence ID" value="NZ_JAOPLV010000003.1"/>
</dbReference>
<reference evidence="2" key="1">
    <citation type="submission" date="2023-08" db="EMBL/GenBank/DDBJ databases">
        <title>WGS of Aeromonas isolates.</title>
        <authorList>
            <person name="Lee H."/>
        </authorList>
    </citation>
    <scope>NUCLEOTIDE SEQUENCE</scope>
    <source>
        <strain evidence="2">SL22</strain>
    </source>
</reference>